<dbReference type="EMBL" id="JALDAY010000001">
    <property type="protein sequence ID" value="MCI3269669.1"/>
    <property type="molecule type" value="Genomic_DNA"/>
</dbReference>
<keyword evidence="2" id="KW-1185">Reference proteome</keyword>
<gene>
    <name evidence="1" type="ORF">MQP27_00885</name>
</gene>
<name>A0ABS9XY04_9ACTN</name>
<sequence>MILTPARIEVTAGEQFTSSVTVWPAGPRHVVNASAAAGSPVQVEVNGHKVTITGRLGHAGEQLAVHVTVRDDTTETAHDTLLIEATPTDRRATPPAHSPTC</sequence>
<proteinExistence type="predicted"/>
<dbReference type="RefSeq" id="WP_242759136.1">
    <property type="nucleotide sequence ID" value="NZ_JALDAY010000001.1"/>
</dbReference>
<comment type="caution">
    <text evidence="1">The sequence shown here is derived from an EMBL/GenBank/DDBJ whole genome shotgun (WGS) entry which is preliminary data.</text>
</comment>
<reference evidence="1" key="1">
    <citation type="submission" date="2022-03" db="EMBL/GenBank/DDBJ databases">
        <title>Streptomyces 7R015 and 7R016 isolated from Barleria lupulina in Thailand.</title>
        <authorList>
            <person name="Kanchanasin P."/>
            <person name="Phongsopitanun W."/>
            <person name="Tanasupawat S."/>
        </authorList>
    </citation>
    <scope>NUCLEOTIDE SEQUENCE</scope>
    <source>
        <strain evidence="1">7R015</strain>
    </source>
</reference>
<evidence type="ECO:0000313" key="2">
    <source>
        <dbReference type="Proteomes" id="UP001165269"/>
    </source>
</evidence>
<organism evidence="1 2">
    <name type="scientific">Streptomyces cylindrosporus</name>
    <dbReference type="NCBI Taxonomy" id="2927583"/>
    <lineage>
        <taxon>Bacteria</taxon>
        <taxon>Bacillati</taxon>
        <taxon>Actinomycetota</taxon>
        <taxon>Actinomycetes</taxon>
        <taxon>Kitasatosporales</taxon>
        <taxon>Streptomycetaceae</taxon>
        <taxon>Streptomyces</taxon>
    </lineage>
</organism>
<dbReference type="Proteomes" id="UP001165269">
    <property type="component" value="Unassembled WGS sequence"/>
</dbReference>
<protein>
    <submittedName>
        <fullName evidence="1">Uncharacterized protein</fullName>
    </submittedName>
</protein>
<evidence type="ECO:0000313" key="1">
    <source>
        <dbReference type="EMBL" id="MCI3269669.1"/>
    </source>
</evidence>
<accession>A0ABS9XY04</accession>